<reference evidence="1" key="1">
    <citation type="journal article" date="2015" name="Nature">
        <title>Complex archaea that bridge the gap between prokaryotes and eukaryotes.</title>
        <authorList>
            <person name="Spang A."/>
            <person name="Saw J.H."/>
            <person name="Jorgensen S.L."/>
            <person name="Zaremba-Niedzwiedzka K."/>
            <person name="Martijn J."/>
            <person name="Lind A.E."/>
            <person name="van Eijk R."/>
            <person name="Schleper C."/>
            <person name="Guy L."/>
            <person name="Ettema T.J."/>
        </authorList>
    </citation>
    <scope>NUCLEOTIDE SEQUENCE</scope>
</reference>
<gene>
    <name evidence="1" type="ORF">LCGC14_1637000</name>
</gene>
<accession>A0A0F9L0E7</accession>
<protein>
    <submittedName>
        <fullName evidence="1">Uncharacterized protein</fullName>
    </submittedName>
</protein>
<sequence>MSQGFITLMNKYSAFEETDIVCDHYENGMKHEPVLMIKLYNCGANNMCPVCGNGQGSSPCKCSTGFIYDK</sequence>
<comment type="caution">
    <text evidence="1">The sequence shown here is derived from an EMBL/GenBank/DDBJ whole genome shotgun (WGS) entry which is preliminary data.</text>
</comment>
<dbReference type="EMBL" id="LAZR01013584">
    <property type="protein sequence ID" value="KKM21280.1"/>
    <property type="molecule type" value="Genomic_DNA"/>
</dbReference>
<evidence type="ECO:0000313" key="1">
    <source>
        <dbReference type="EMBL" id="KKM21280.1"/>
    </source>
</evidence>
<name>A0A0F9L0E7_9ZZZZ</name>
<proteinExistence type="predicted"/>
<organism evidence="1">
    <name type="scientific">marine sediment metagenome</name>
    <dbReference type="NCBI Taxonomy" id="412755"/>
    <lineage>
        <taxon>unclassified sequences</taxon>
        <taxon>metagenomes</taxon>
        <taxon>ecological metagenomes</taxon>
    </lineage>
</organism>
<dbReference type="AlphaFoldDB" id="A0A0F9L0E7"/>